<dbReference type="Proteomes" id="UP000700596">
    <property type="component" value="Unassembled WGS sequence"/>
</dbReference>
<organism evidence="2 3">
    <name type="scientific">Dendryphion nanum</name>
    <dbReference type="NCBI Taxonomy" id="256645"/>
    <lineage>
        <taxon>Eukaryota</taxon>
        <taxon>Fungi</taxon>
        <taxon>Dikarya</taxon>
        <taxon>Ascomycota</taxon>
        <taxon>Pezizomycotina</taxon>
        <taxon>Dothideomycetes</taxon>
        <taxon>Pleosporomycetidae</taxon>
        <taxon>Pleosporales</taxon>
        <taxon>Torulaceae</taxon>
        <taxon>Dendryphion</taxon>
    </lineage>
</organism>
<keyword evidence="1" id="KW-0732">Signal</keyword>
<sequence>MPYIFLTCSLHDLLLIFVPEKPSPNSYCGQLQSWPCSHDALLRSSTPLSSAQYGLAPNYNDRRFLLKFRTRIENILLDQSLKPLFDIVAKSYANEEKFKILNDDYNNSTIPKPSSESDTVFATFMFEDHTGGNDNGKEGGGIDVRLYPNPITKDKNEVPTYKVMPAQPSNVGDDQRWLETEGDPLEANKPGWWMVRPSIEIKWGNLVGFWLDLIDGGE</sequence>
<accession>A0A9P9DR67</accession>
<protein>
    <submittedName>
        <fullName evidence="2">Uncharacterized protein</fullName>
    </submittedName>
</protein>
<reference evidence="2" key="1">
    <citation type="journal article" date="2021" name="Nat. Commun.">
        <title>Genetic determinants of endophytism in the Arabidopsis root mycobiome.</title>
        <authorList>
            <person name="Mesny F."/>
            <person name="Miyauchi S."/>
            <person name="Thiergart T."/>
            <person name="Pickel B."/>
            <person name="Atanasova L."/>
            <person name="Karlsson M."/>
            <person name="Huettel B."/>
            <person name="Barry K.W."/>
            <person name="Haridas S."/>
            <person name="Chen C."/>
            <person name="Bauer D."/>
            <person name="Andreopoulos W."/>
            <person name="Pangilinan J."/>
            <person name="LaButti K."/>
            <person name="Riley R."/>
            <person name="Lipzen A."/>
            <person name="Clum A."/>
            <person name="Drula E."/>
            <person name="Henrissat B."/>
            <person name="Kohler A."/>
            <person name="Grigoriev I.V."/>
            <person name="Martin F.M."/>
            <person name="Hacquard S."/>
        </authorList>
    </citation>
    <scope>NUCLEOTIDE SEQUENCE</scope>
    <source>
        <strain evidence="2">MPI-CAGE-CH-0243</strain>
    </source>
</reference>
<evidence type="ECO:0000256" key="1">
    <source>
        <dbReference type="SAM" id="SignalP"/>
    </source>
</evidence>
<gene>
    <name evidence="2" type="ORF">B0J11DRAFT_606904</name>
</gene>
<feature type="chain" id="PRO_5040313791" evidence="1">
    <location>
        <begin position="16"/>
        <end position="218"/>
    </location>
</feature>
<dbReference type="EMBL" id="JAGMWT010000008">
    <property type="protein sequence ID" value="KAH7123898.1"/>
    <property type="molecule type" value="Genomic_DNA"/>
</dbReference>
<evidence type="ECO:0000313" key="3">
    <source>
        <dbReference type="Proteomes" id="UP000700596"/>
    </source>
</evidence>
<dbReference type="AlphaFoldDB" id="A0A9P9DR67"/>
<comment type="caution">
    <text evidence="2">The sequence shown here is derived from an EMBL/GenBank/DDBJ whole genome shotgun (WGS) entry which is preliminary data.</text>
</comment>
<proteinExistence type="predicted"/>
<feature type="signal peptide" evidence="1">
    <location>
        <begin position="1"/>
        <end position="15"/>
    </location>
</feature>
<evidence type="ECO:0000313" key="2">
    <source>
        <dbReference type="EMBL" id="KAH7123898.1"/>
    </source>
</evidence>
<name>A0A9P9DR67_9PLEO</name>
<keyword evidence="3" id="KW-1185">Reference proteome</keyword>